<dbReference type="RefSeq" id="WP_160614939.1">
    <property type="nucleotide sequence ID" value="NZ_JAUFQM010000003.1"/>
</dbReference>
<comment type="caution">
    <text evidence="1">The sequence shown here is derived from an EMBL/GenBank/DDBJ whole genome shotgun (WGS) entry which is preliminary data.</text>
</comment>
<dbReference type="Gene3D" id="2.180.10.10">
    <property type="entry name" value="RHS repeat-associated core"/>
    <property type="match status" value="1"/>
</dbReference>
<reference evidence="1 2" key="1">
    <citation type="submission" date="2019-12" db="EMBL/GenBank/DDBJ databases">
        <title>Genomic-based taxomic classification of the family Erythrobacteraceae.</title>
        <authorList>
            <person name="Xu L."/>
        </authorList>
    </citation>
    <scope>NUCLEOTIDE SEQUENCE [LARGE SCALE GENOMIC DNA]</scope>
    <source>
        <strain evidence="1 2">KCTC 42006</strain>
    </source>
</reference>
<dbReference type="Proteomes" id="UP000460290">
    <property type="component" value="Unassembled WGS sequence"/>
</dbReference>
<dbReference type="OrthoDB" id="6057489at2"/>
<sequence>MDAKLSYDPLGRLYRYEGYTKGVLTTSLRFLYDGDAMVAEYSSTGTILRRYVHGTNADADDPLIWYEGSTVSPGKRRFLMANHQGSIIAVANYTGTLLNANTYDEYGINGSTNQGRFQYTGQAWLPELGMYYYKARIYSPTLGRFLQTDPIWYEDQFNLYAYVGMIR</sequence>
<proteinExistence type="predicted"/>
<evidence type="ECO:0000313" key="1">
    <source>
        <dbReference type="EMBL" id="MXO84416.1"/>
    </source>
</evidence>
<evidence type="ECO:0000313" key="2">
    <source>
        <dbReference type="Proteomes" id="UP000460290"/>
    </source>
</evidence>
<protein>
    <recommendedName>
        <fullName evidence="3">RHS repeat-associated core domain-containing protein</fullName>
    </recommendedName>
</protein>
<dbReference type="PANTHER" id="PTHR32305:SF15">
    <property type="entry name" value="PROTEIN RHSA-RELATED"/>
    <property type="match status" value="1"/>
</dbReference>
<dbReference type="InterPro" id="IPR050708">
    <property type="entry name" value="T6SS_VgrG/RHS"/>
</dbReference>
<evidence type="ECO:0008006" key="3">
    <source>
        <dbReference type="Google" id="ProtNLM"/>
    </source>
</evidence>
<dbReference type="NCBIfam" id="TIGR03696">
    <property type="entry name" value="Rhs_assc_core"/>
    <property type="match status" value="1"/>
</dbReference>
<dbReference type="PANTHER" id="PTHR32305">
    <property type="match status" value="1"/>
</dbReference>
<dbReference type="InterPro" id="IPR022385">
    <property type="entry name" value="Rhs_assc_core"/>
</dbReference>
<organism evidence="1 2">
    <name type="scientific">Pontixanthobacter aestiaquae</name>
    <dbReference type="NCBI Taxonomy" id="1509367"/>
    <lineage>
        <taxon>Bacteria</taxon>
        <taxon>Pseudomonadati</taxon>
        <taxon>Pseudomonadota</taxon>
        <taxon>Alphaproteobacteria</taxon>
        <taxon>Sphingomonadales</taxon>
        <taxon>Erythrobacteraceae</taxon>
        <taxon>Pontixanthobacter</taxon>
    </lineage>
</organism>
<accession>A0A844ZB45</accession>
<dbReference type="EMBL" id="WTYZ01000002">
    <property type="protein sequence ID" value="MXO84416.1"/>
    <property type="molecule type" value="Genomic_DNA"/>
</dbReference>
<name>A0A844ZB45_9SPHN</name>
<gene>
    <name evidence="1" type="ORF">GRI35_13660</name>
</gene>
<keyword evidence="2" id="KW-1185">Reference proteome</keyword>
<dbReference type="AlphaFoldDB" id="A0A844ZB45"/>